<dbReference type="GO" id="GO:0017004">
    <property type="term" value="P:cytochrome complex assembly"/>
    <property type="evidence" value="ECO:0007669"/>
    <property type="project" value="InterPro"/>
</dbReference>
<evidence type="ECO:0000256" key="4">
    <source>
        <dbReference type="ARBA" id="ARBA00022989"/>
    </source>
</evidence>
<feature type="transmembrane region" description="Helical" evidence="6">
    <location>
        <begin position="147"/>
        <end position="168"/>
    </location>
</feature>
<feature type="transmembrane region" description="Helical" evidence="6">
    <location>
        <begin position="39"/>
        <end position="61"/>
    </location>
</feature>
<dbReference type="PANTHER" id="PTHR31272:SF4">
    <property type="entry name" value="CYTOCHROME C-TYPE BIOGENESIS PROTEIN HI_1454-RELATED"/>
    <property type="match status" value="1"/>
</dbReference>
<evidence type="ECO:0000313" key="8">
    <source>
        <dbReference type="EMBL" id="NYV28134.1"/>
    </source>
</evidence>
<dbReference type="GO" id="GO:0016020">
    <property type="term" value="C:membrane"/>
    <property type="evidence" value="ECO:0007669"/>
    <property type="project" value="UniProtKB-SubCell"/>
</dbReference>
<reference evidence="8 9" key="1">
    <citation type="submission" date="2020-05" db="EMBL/GenBank/DDBJ databases">
        <title>Streptobacillus felis strain LHL191014123.</title>
        <authorList>
            <person name="Fawzy A."/>
            <person name="Rau J."/>
            <person name="Risse K."/>
            <person name="Schauerte N."/>
            <person name="Geiger C."/>
            <person name="Blom J."/>
            <person name="Imirzalioglu C."/>
            <person name="Falgenhauer J."/>
            <person name="Bach A."/>
            <person name="Herden C."/>
            <person name="Eisenberg T."/>
        </authorList>
    </citation>
    <scope>NUCLEOTIDE SEQUENCE [LARGE SCALE GENOMIC DNA]</scope>
    <source>
        <strain evidence="8 9">LHL191014123</strain>
    </source>
</reference>
<evidence type="ECO:0000256" key="1">
    <source>
        <dbReference type="ARBA" id="ARBA00004141"/>
    </source>
</evidence>
<keyword evidence="3 6" id="KW-0812">Transmembrane</keyword>
<comment type="subcellular location">
    <subcellularLocation>
        <location evidence="1">Membrane</location>
        <topology evidence="1">Multi-pass membrane protein</topology>
    </subcellularLocation>
</comment>
<comment type="caution">
    <text evidence="8">The sequence shown here is derived from an EMBL/GenBank/DDBJ whole genome shotgun (WGS) entry which is preliminary data.</text>
</comment>
<evidence type="ECO:0000256" key="5">
    <source>
        <dbReference type="ARBA" id="ARBA00023136"/>
    </source>
</evidence>
<keyword evidence="5 6" id="KW-0472">Membrane</keyword>
<feature type="transmembrane region" description="Helical" evidence="6">
    <location>
        <begin position="67"/>
        <end position="87"/>
    </location>
</feature>
<dbReference type="AlphaFoldDB" id="A0A7Z0PF57"/>
<dbReference type="EMBL" id="JABMKT010000022">
    <property type="protein sequence ID" value="NYV28134.1"/>
    <property type="molecule type" value="Genomic_DNA"/>
</dbReference>
<dbReference type="InterPro" id="IPR051790">
    <property type="entry name" value="Cytochrome_c-biogenesis_DsbD"/>
</dbReference>
<dbReference type="PANTHER" id="PTHR31272">
    <property type="entry name" value="CYTOCHROME C-TYPE BIOGENESIS PROTEIN HI_1454-RELATED"/>
    <property type="match status" value="1"/>
</dbReference>
<accession>A0A7Z0PF57</accession>
<feature type="transmembrane region" description="Helical" evidence="6">
    <location>
        <begin position="188"/>
        <end position="206"/>
    </location>
</feature>
<organism evidence="8 9">
    <name type="scientific">Streptobacillus felis</name>
    <dbReference type="NCBI Taxonomy" id="1384509"/>
    <lineage>
        <taxon>Bacteria</taxon>
        <taxon>Fusobacteriati</taxon>
        <taxon>Fusobacteriota</taxon>
        <taxon>Fusobacteriia</taxon>
        <taxon>Fusobacteriales</taxon>
        <taxon>Leptotrichiaceae</taxon>
        <taxon>Streptobacillus</taxon>
    </lineage>
</organism>
<feature type="transmembrane region" description="Helical" evidence="6">
    <location>
        <begin position="108"/>
        <end position="135"/>
    </location>
</feature>
<evidence type="ECO:0000313" key="9">
    <source>
        <dbReference type="Proteomes" id="UP000526184"/>
    </source>
</evidence>
<keyword evidence="4 6" id="KW-1133">Transmembrane helix</keyword>
<comment type="similarity">
    <text evidence="2">Belongs to the DsbD family.</text>
</comment>
<protein>
    <submittedName>
        <fullName evidence="8">Sulfite exporter TauE/SafE family protein</fullName>
    </submittedName>
</protein>
<evidence type="ECO:0000256" key="3">
    <source>
        <dbReference type="ARBA" id="ARBA00022692"/>
    </source>
</evidence>
<dbReference type="Proteomes" id="UP000526184">
    <property type="component" value="Unassembled WGS sequence"/>
</dbReference>
<feature type="domain" description="Cytochrome C biogenesis protein transmembrane" evidence="7">
    <location>
        <begin position="3"/>
        <end position="199"/>
    </location>
</feature>
<keyword evidence="9" id="KW-1185">Reference proteome</keyword>
<proteinExistence type="inferred from homology"/>
<evidence type="ECO:0000256" key="2">
    <source>
        <dbReference type="ARBA" id="ARBA00006143"/>
    </source>
</evidence>
<dbReference type="Pfam" id="PF02683">
    <property type="entry name" value="DsbD_TM"/>
    <property type="match status" value="1"/>
</dbReference>
<gene>
    <name evidence="8" type="ORF">HP397_04815</name>
</gene>
<evidence type="ECO:0000259" key="7">
    <source>
        <dbReference type="Pfam" id="PF02683"/>
    </source>
</evidence>
<dbReference type="InterPro" id="IPR003834">
    <property type="entry name" value="Cyt_c_assmbl_TM_dom"/>
</dbReference>
<dbReference type="Gene3D" id="1.20.140.150">
    <property type="match status" value="1"/>
</dbReference>
<name>A0A7Z0PF57_9FUSO</name>
<sequence length="207" mass="23725">MLLIYIFGIMSFLTPCFMSIIPIYLTILTKKGNKLLNVALFFIGLSTTFVLMGLSFSFIGIYIKKDIFRIIAGIYILFMGLIQLEMFNNKFFDRIKMIKIKDDYTNSYYYSYILGFTFSMGWIPCITSTLSSILLSISVGNFSITKGIIAMLIYFFGLITPFIISTLIVKDMKRIYKYLDEIKTMNGFILIILGLLMIFNLIGVIGL</sequence>
<feature type="transmembrane region" description="Helical" evidence="6">
    <location>
        <begin position="6"/>
        <end position="27"/>
    </location>
</feature>
<evidence type="ECO:0000256" key="6">
    <source>
        <dbReference type="SAM" id="Phobius"/>
    </source>
</evidence>
<dbReference type="RefSeq" id="WP_180136203.1">
    <property type="nucleotide sequence ID" value="NZ_JABMKT010000022.1"/>
</dbReference>